<accession>A0A2Z6TEW7</accession>
<dbReference type="PANTHER" id="PTHR34070:SF1">
    <property type="entry name" value="DNA ALKYLATION REPAIR PROTEIN"/>
    <property type="match status" value="1"/>
</dbReference>
<evidence type="ECO:0000313" key="1">
    <source>
        <dbReference type="EMBL" id="GBG04760.1"/>
    </source>
</evidence>
<reference evidence="2" key="1">
    <citation type="submission" date="2018-03" db="EMBL/GenBank/DDBJ databases">
        <title>New taxa in the Lactobacillus gasseri group.</title>
        <authorList>
            <person name="Tanizawa Y."/>
            <person name="Tohno M."/>
            <person name="Endo A."/>
            <person name="Arita M."/>
        </authorList>
    </citation>
    <scope>NUCLEOTIDE SEQUENCE [LARGE SCALE GENOMIC DNA]</scope>
    <source>
        <strain evidence="2">DSM 24759</strain>
    </source>
</reference>
<keyword evidence="2" id="KW-1185">Reference proteome</keyword>
<dbReference type="Gene3D" id="1.25.40.290">
    <property type="entry name" value="ARM repeat domains"/>
    <property type="match status" value="1"/>
</dbReference>
<dbReference type="InterPro" id="IPR016024">
    <property type="entry name" value="ARM-type_fold"/>
</dbReference>
<dbReference type="EMBL" id="BFBY01000004">
    <property type="protein sequence ID" value="GBG04760.1"/>
    <property type="molecule type" value="Genomic_DNA"/>
</dbReference>
<name>A0A2Z6TEW7_9LACO</name>
<dbReference type="RefSeq" id="WP_117118105.1">
    <property type="nucleotide sequence ID" value="NZ_BFBY01000004.1"/>
</dbReference>
<comment type="caution">
    <text evidence="1">The sequence shown here is derived from an EMBL/GenBank/DDBJ whole genome shotgun (WGS) entry which is preliminary data.</text>
</comment>
<dbReference type="AlphaFoldDB" id="A0A2Z6TEW7"/>
<gene>
    <name evidence="1" type="ORF">LrDSM24759_06740</name>
</gene>
<dbReference type="Pfam" id="PF08713">
    <property type="entry name" value="DNA_alkylation"/>
    <property type="match status" value="1"/>
</dbReference>
<dbReference type="InterPro" id="IPR014825">
    <property type="entry name" value="DNA_alkylation"/>
</dbReference>
<dbReference type="CDD" id="cd07064">
    <property type="entry name" value="AlkD_like_1"/>
    <property type="match status" value="1"/>
</dbReference>
<dbReference type="OrthoDB" id="9775346at2"/>
<protein>
    <submittedName>
        <fullName evidence="1">DNA-7-methylguanine glycosylase</fullName>
    </submittedName>
</protein>
<proteinExistence type="predicted"/>
<dbReference type="PANTHER" id="PTHR34070">
    <property type="entry name" value="ARMADILLO-TYPE FOLD"/>
    <property type="match status" value="1"/>
</dbReference>
<sequence>MDFQNLKEKFMQNADAGVAGEMHQYMKNKFLFYGYHTPARCKIYAENLKLEKKNKKIDWDLLNQAWNDPYREMQYFACDYLIALKKYLMFSDMDKIENFVRTKSWWDTIDSLIKPVGYLGLHDERVNDLMLKWSQDDNIWIRRFAIEHQLLRKDQMNTALLAKIIKNNLNSKEFFINKAIGWALRDYSKTNPHWVKSFINEYSEQLTPLSIKESSKYL</sequence>
<organism evidence="1 2">
    <name type="scientific">Lactobacillus rodentium</name>
    <dbReference type="NCBI Taxonomy" id="947835"/>
    <lineage>
        <taxon>Bacteria</taxon>
        <taxon>Bacillati</taxon>
        <taxon>Bacillota</taxon>
        <taxon>Bacilli</taxon>
        <taxon>Lactobacillales</taxon>
        <taxon>Lactobacillaceae</taxon>
        <taxon>Lactobacillus</taxon>
    </lineage>
</organism>
<dbReference type="Gene3D" id="1.20.1660.10">
    <property type="entry name" value="Hypothetical protein (EF3068)"/>
    <property type="match status" value="1"/>
</dbReference>
<dbReference type="SUPFAM" id="SSF48371">
    <property type="entry name" value="ARM repeat"/>
    <property type="match status" value="1"/>
</dbReference>
<dbReference type="Proteomes" id="UP000257317">
    <property type="component" value="Unassembled WGS sequence"/>
</dbReference>
<evidence type="ECO:0000313" key="2">
    <source>
        <dbReference type="Proteomes" id="UP000257317"/>
    </source>
</evidence>